<keyword evidence="9" id="KW-1185">Reference proteome</keyword>
<dbReference type="PROSITE" id="PS00012">
    <property type="entry name" value="PHOSPHOPANTETHEINE"/>
    <property type="match status" value="1"/>
</dbReference>
<gene>
    <name evidence="8" type="ORF">TELCIR_12545</name>
</gene>
<dbReference type="InterPro" id="IPR009081">
    <property type="entry name" value="PP-bd_ACP"/>
</dbReference>
<dbReference type="InterPro" id="IPR036736">
    <property type="entry name" value="ACP-like_sf"/>
</dbReference>
<dbReference type="GO" id="GO:0043041">
    <property type="term" value="P:amino acid activation for nonribosomal peptide biosynthetic process"/>
    <property type="evidence" value="ECO:0007669"/>
    <property type="project" value="TreeGrafter"/>
</dbReference>
<dbReference type="Gene3D" id="3.30.559.30">
    <property type="entry name" value="Nonribosomal peptide synthetase, condensation domain"/>
    <property type="match status" value="3"/>
</dbReference>
<dbReference type="OrthoDB" id="5865901at2759"/>
<keyword evidence="3" id="KW-0596">Phosphopantetheine</keyword>
<dbReference type="SMART" id="SM00823">
    <property type="entry name" value="PKS_PP"/>
    <property type="match status" value="2"/>
</dbReference>
<dbReference type="Gene3D" id="1.10.1200.10">
    <property type="entry name" value="ACP-like"/>
    <property type="match status" value="2"/>
</dbReference>
<dbReference type="GO" id="GO:0004312">
    <property type="term" value="F:fatty acid synthase activity"/>
    <property type="evidence" value="ECO:0007669"/>
    <property type="project" value="UniProtKB-EC"/>
</dbReference>
<dbReference type="Gene3D" id="3.30.300.30">
    <property type="match status" value="1"/>
</dbReference>
<dbReference type="Gene3D" id="3.30.559.10">
    <property type="entry name" value="Chloramphenicol acetyltransferase-like domain"/>
    <property type="match status" value="2"/>
</dbReference>
<proteinExistence type="predicted"/>
<reference evidence="8 9" key="1">
    <citation type="submission" date="2015-09" db="EMBL/GenBank/DDBJ databases">
        <title>Draft genome of the parasitic nematode Teladorsagia circumcincta isolate WARC Sus (inbred).</title>
        <authorList>
            <person name="Mitreva M."/>
        </authorList>
    </citation>
    <scope>NUCLEOTIDE SEQUENCE [LARGE SCALE GENOMIC DNA]</scope>
    <source>
        <strain evidence="8 9">S</strain>
    </source>
</reference>
<sequence length="2018" mass="227310">MSAVEHQSTPLAKIVEEVIVDRDVTSTPLFRHVLTLENASILELPEIAEIESEVIEPRSAFAQFDQSWIFQHGKELSLLIQYDKSHCSNSIIKDLLKLFKYFLNRILKQKHPVGPVPSAVGTLLYDSPRFKTLGKIFNEQAAIVPSNVCLETSSAILNFRNTMEAAINFVNQMEEIIIENNGELPRSDDVICIVLPESIENHITIISVHLLGCAYLCLPPDTPSERMQYVLADCQALLVVTDLNLPIISVPILNFQRSFRKQTHCWPRSCSTSLAYLVYTSGTTGKPKGVCVSHQSTLNMLKHATRLYGFRPGARVLQFTKSSFDASISNTFGCLLNGGILSTRDENADVVEDLVKRQPIAVLHMTPIIMEMFDEQDLSRLPEVEQWSFGGETISESTLNFMLGRGQQLVQLYGPTEATCYQTSLKMKRGDSSTCLGLAIPGLPHGLCSFNNPLVERKDVGQFYCSGENLARGYTSATNQGFIENPHRTLEDRLLRRNHRAYLTGDKLRRDQNGHLHFLGRNDDQVKVKGQRIQLSEIEAVARSVDGVTNAVAVVQKDKMGFNHIVLFYTGATRDPLAVLQKKIPPSMLPLKIVQLSAFPLTSNRKVDRNELSLRADCLPASRAKADPRDRVEEQVLTNYQEVLQQKELDINSNFFLAGGHSLLAVRLAAGLEKSFGISVPIVKMFEYPRVKDLAAWIKGASEVSTEVDVFKYSQNHEEPSPLQITLIRSFRNPKVQALYDLSFSVTLKKTITARKCVEIVNQLIMVHSSLRTRFARNGRSYSREVLSGTECFQNLDPETDLVLNPFKKPPFIVFLEENRICVAANHVIIDGHSMQVIVASLCRLLNQQKVPMDEGHMFHSWLLQQFRQSKEDDLQYWKGMLKDYVHNQLPTTFPRLMINEPIAGTLAFPGSQLKSRVQSWVDRYGCSPFVVVLTFLSKALQQLSCDPELPIAIGFPVNLRTQNFQNSVGYGVNTVLVLQDTRGAQEKVLQSMMTQVANAMSHVFLPFEELVNLSPSKKLVSVMLIYDSYSVYENEDLIVEPSAAIVTKFEISVFIDPQADTIKFEFNRNLFNEEYIKSLAEAFQNIVCDWDYHAPKKVNNPIRIGGVVYDPPDVTKLIGSLPIEEVRVIGCSNGLELQYSSESQIDDDIRKALEMLPRPLRPQKMVFIKKTTEDFPLSTQQLQMYYLSLDNPRAYVLPFLKKFPKTFLPAHLHRALLYEIQRHESLRTIFLEKKGQPRQVVLSMTEAYVALNIQNTNTMKKSIDLFMRTPLELTDGIPIRVTLFDGHDCIVAAMLLNHIISDAWSTTILEQELGVILEKLQRGERPSICRQKHSYKDYCLKLEKEVEVEKLYINELVDAEAIPLEKNEEEVDLLRFEFPEATAQRWTKRCGVSLFVVVLMMLSNSIMDKVGLRSINVGAPHANRSAETKSIIGYFLNNLVFHIKRQGDDSTTFQTLQRHVANVLLKNIPFSQLVTSARQLKRDLRPLFHVYFNCRYDLEVDEADDHEVMSMLPITSEFPLEVDLEKCHGEYRMTFRMQKCFRSEYGKQIMEDIQRQLQSDLLPPPLQSDECTGPTCLGIIMQLACKVLGVETIDTNENFFSAGGNSLQVIAFVEMLEEALNVGIDIADIYQIKSFSELANLLQSIHPTQSESSHEEMLPQPENCSTALLHTKIEPKKGSNREKRSFRDTPLIGLSDFLLQLKCYGSRISIVEHGASEVTYAELATLIERQAASIKRSYCQITGETLRNDTIIPIIDETSGSTITTCLSIISSGAAYLPIDSSLPSERILVLLNESHADCYIGAELSEINLRCLSTTLPVRRCHGLVSSSAQNDLAYVIYTSGTTGVPKGVCIKQGAVINMMQSSTTDFHLNPNDVVYQFTNFIYDNSVLEIFMTLVNGANGGNSISLIKLRYEINAEFGERFSIQQLLNSLVFSEMCAMIESTTSSVNKLLDRSSDTVLIGASFGGTLAVEMANYLDVSCKVIAIDSGTNYQKLETYSFRDHKKVGCKITIDIHRHP</sequence>
<dbReference type="InterPro" id="IPR020806">
    <property type="entry name" value="PKS_PP-bd"/>
</dbReference>
<evidence type="ECO:0000313" key="8">
    <source>
        <dbReference type="EMBL" id="PIO65768.1"/>
    </source>
</evidence>
<accession>A0A2G9U6H1</accession>
<evidence type="ECO:0000259" key="7">
    <source>
        <dbReference type="PROSITE" id="PS50075"/>
    </source>
</evidence>
<evidence type="ECO:0000256" key="3">
    <source>
        <dbReference type="ARBA" id="ARBA00022450"/>
    </source>
</evidence>
<dbReference type="InterPro" id="IPR045851">
    <property type="entry name" value="AMP-bd_C_sf"/>
</dbReference>
<dbReference type="Pfam" id="PF00501">
    <property type="entry name" value="AMP-binding"/>
    <property type="match status" value="2"/>
</dbReference>
<keyword evidence="5" id="KW-0436">Ligase</keyword>
<dbReference type="InterPro" id="IPR020845">
    <property type="entry name" value="AMP-binding_CS"/>
</dbReference>
<evidence type="ECO:0000256" key="5">
    <source>
        <dbReference type="ARBA" id="ARBA00022598"/>
    </source>
</evidence>
<feature type="domain" description="Carrier" evidence="7">
    <location>
        <begin position="1572"/>
        <end position="1647"/>
    </location>
</feature>
<dbReference type="PANTHER" id="PTHR45527">
    <property type="entry name" value="NONRIBOSOMAL PEPTIDE SYNTHETASE"/>
    <property type="match status" value="1"/>
</dbReference>
<dbReference type="PROSITE" id="PS00455">
    <property type="entry name" value="AMP_BINDING"/>
    <property type="match status" value="2"/>
</dbReference>
<dbReference type="InterPro" id="IPR042099">
    <property type="entry name" value="ANL_N_sf"/>
</dbReference>
<dbReference type="SUPFAM" id="SSF52777">
    <property type="entry name" value="CoA-dependent acyltransferases"/>
    <property type="match status" value="5"/>
</dbReference>
<evidence type="ECO:0000256" key="4">
    <source>
        <dbReference type="ARBA" id="ARBA00022553"/>
    </source>
</evidence>
<dbReference type="Pfam" id="PF00668">
    <property type="entry name" value="Condensation"/>
    <property type="match status" value="2"/>
</dbReference>
<dbReference type="GO" id="GO:0044550">
    <property type="term" value="P:secondary metabolite biosynthetic process"/>
    <property type="evidence" value="ECO:0007669"/>
    <property type="project" value="TreeGrafter"/>
</dbReference>
<dbReference type="EC" id="2.3.1.85" evidence="1"/>
<dbReference type="InterPro" id="IPR001242">
    <property type="entry name" value="Condensation_dom"/>
</dbReference>
<protein>
    <recommendedName>
        <fullName evidence="2">Fatty acid synthase</fullName>
        <ecNumber evidence="1">2.3.1.85</ecNumber>
    </recommendedName>
</protein>
<dbReference type="Pfam" id="PF00550">
    <property type="entry name" value="PP-binding"/>
    <property type="match status" value="2"/>
</dbReference>
<dbReference type="InterPro" id="IPR023213">
    <property type="entry name" value="CAT-like_dom_sf"/>
</dbReference>
<dbReference type="Gene3D" id="3.40.50.12780">
    <property type="entry name" value="N-terminal domain of ligase-like"/>
    <property type="match status" value="2"/>
</dbReference>
<dbReference type="SUPFAM" id="SSF47336">
    <property type="entry name" value="ACP-like"/>
    <property type="match status" value="2"/>
</dbReference>
<keyword evidence="4" id="KW-0597">Phosphoprotein</keyword>
<comment type="catalytic activity">
    <reaction evidence="6">
        <text>acetyl-CoA + n malonyl-CoA + 2n NADPH + 2n H(+) = a long-chain fatty acid + (n+1) CoA + n CO2 + 2n NADP(+).</text>
        <dbReference type="EC" id="2.3.1.85"/>
    </reaction>
</comment>
<feature type="domain" description="Carrier" evidence="7">
    <location>
        <begin position="627"/>
        <end position="702"/>
    </location>
</feature>
<evidence type="ECO:0000256" key="6">
    <source>
        <dbReference type="ARBA" id="ARBA00044883"/>
    </source>
</evidence>
<dbReference type="InterPro" id="IPR006162">
    <property type="entry name" value="Ppantetheine_attach_site"/>
</dbReference>
<dbReference type="Proteomes" id="UP000230423">
    <property type="component" value="Unassembled WGS sequence"/>
</dbReference>
<dbReference type="InterPro" id="IPR000873">
    <property type="entry name" value="AMP-dep_synth/lig_dom"/>
</dbReference>
<dbReference type="EMBL" id="KZ348747">
    <property type="protein sequence ID" value="PIO65768.1"/>
    <property type="molecule type" value="Genomic_DNA"/>
</dbReference>
<dbReference type="SUPFAM" id="SSF56801">
    <property type="entry name" value="Acetyl-CoA synthetase-like"/>
    <property type="match status" value="2"/>
</dbReference>
<evidence type="ECO:0000256" key="2">
    <source>
        <dbReference type="ARBA" id="ARBA00018769"/>
    </source>
</evidence>
<evidence type="ECO:0000256" key="1">
    <source>
        <dbReference type="ARBA" id="ARBA00012873"/>
    </source>
</evidence>
<dbReference type="GO" id="GO:0031177">
    <property type="term" value="F:phosphopantetheine binding"/>
    <property type="evidence" value="ECO:0007669"/>
    <property type="project" value="InterPro"/>
</dbReference>
<dbReference type="GO" id="GO:0016874">
    <property type="term" value="F:ligase activity"/>
    <property type="evidence" value="ECO:0007669"/>
    <property type="project" value="UniProtKB-KW"/>
</dbReference>
<dbReference type="GO" id="GO:0005737">
    <property type="term" value="C:cytoplasm"/>
    <property type="evidence" value="ECO:0007669"/>
    <property type="project" value="TreeGrafter"/>
</dbReference>
<name>A0A2G9U6H1_TELCI</name>
<dbReference type="PANTHER" id="PTHR45527:SF1">
    <property type="entry name" value="FATTY ACID SYNTHASE"/>
    <property type="match status" value="1"/>
</dbReference>
<evidence type="ECO:0000313" key="9">
    <source>
        <dbReference type="Proteomes" id="UP000230423"/>
    </source>
</evidence>
<organism evidence="8 9">
    <name type="scientific">Teladorsagia circumcincta</name>
    <name type="common">Brown stomach worm</name>
    <name type="synonym">Ostertagia circumcincta</name>
    <dbReference type="NCBI Taxonomy" id="45464"/>
    <lineage>
        <taxon>Eukaryota</taxon>
        <taxon>Metazoa</taxon>
        <taxon>Ecdysozoa</taxon>
        <taxon>Nematoda</taxon>
        <taxon>Chromadorea</taxon>
        <taxon>Rhabditida</taxon>
        <taxon>Rhabditina</taxon>
        <taxon>Rhabditomorpha</taxon>
        <taxon>Strongyloidea</taxon>
        <taxon>Trichostrongylidae</taxon>
        <taxon>Teladorsagia</taxon>
    </lineage>
</organism>
<dbReference type="PROSITE" id="PS50075">
    <property type="entry name" value="CARRIER"/>
    <property type="match status" value="2"/>
</dbReference>